<keyword evidence="6 8" id="KW-0472">Membrane</keyword>
<comment type="subcellular location">
    <subcellularLocation>
        <location evidence="1">Membrane</location>
    </subcellularLocation>
</comment>
<accession>A0ABP8Z5D5</accession>
<dbReference type="InterPro" id="IPR005548">
    <property type="entry name" value="Cell_div_FtsQ/DivIB_C"/>
</dbReference>
<evidence type="ECO:0000256" key="4">
    <source>
        <dbReference type="ARBA" id="ARBA00022692"/>
    </source>
</evidence>
<proteinExistence type="predicted"/>
<evidence type="ECO:0000256" key="2">
    <source>
        <dbReference type="ARBA" id="ARBA00022475"/>
    </source>
</evidence>
<organism evidence="10 11">
    <name type="scientific">Gordonia alkaliphila</name>
    <dbReference type="NCBI Taxonomy" id="1053547"/>
    <lineage>
        <taxon>Bacteria</taxon>
        <taxon>Bacillati</taxon>
        <taxon>Actinomycetota</taxon>
        <taxon>Actinomycetes</taxon>
        <taxon>Mycobacteriales</taxon>
        <taxon>Gordoniaceae</taxon>
        <taxon>Gordonia</taxon>
    </lineage>
</organism>
<evidence type="ECO:0000313" key="11">
    <source>
        <dbReference type="Proteomes" id="UP001500822"/>
    </source>
</evidence>
<dbReference type="InterPro" id="IPR013685">
    <property type="entry name" value="POTRA_FtsQ_type"/>
</dbReference>
<dbReference type="Proteomes" id="UP001500822">
    <property type="component" value="Unassembled WGS sequence"/>
</dbReference>
<evidence type="ECO:0000256" key="7">
    <source>
        <dbReference type="ARBA" id="ARBA00023306"/>
    </source>
</evidence>
<dbReference type="PANTHER" id="PTHR37820">
    <property type="entry name" value="CELL DIVISION PROTEIN DIVIB"/>
    <property type="match status" value="1"/>
</dbReference>
<evidence type="ECO:0000256" key="6">
    <source>
        <dbReference type="ARBA" id="ARBA00023136"/>
    </source>
</evidence>
<keyword evidence="5 8" id="KW-1133">Transmembrane helix</keyword>
<keyword evidence="3" id="KW-0132">Cell division</keyword>
<name>A0ABP8Z5D5_9ACTN</name>
<keyword evidence="7" id="KW-0131">Cell cycle</keyword>
<evidence type="ECO:0000259" key="9">
    <source>
        <dbReference type="PROSITE" id="PS51779"/>
    </source>
</evidence>
<sequence length="262" mass="28139">MSERRLETPASRRRGTVDSEQLELRRVGRRRLWRLLGAIAAVAAVAGLVAVAYFSPLMSVREVTVSGSGTVPTEEVLAVAEVPVGRPLLQVDTSIIAERIARIPGIASARVDRSYPSTIAIDVVERRPLMLIESADGKVGVMDHVGVVYLEFDSAEAMGAAAAGTVVYRDLPVLEVSRPGPQDPTTVAAVEMVSGLPDWLRRQVQSVSASSPADLTLHLTKDRTVVWGNAERGEDKAEALKHVLKLPAKTFNVSSPDYPAVS</sequence>
<dbReference type="RefSeq" id="WP_345313106.1">
    <property type="nucleotide sequence ID" value="NZ_BAABIE010000006.1"/>
</dbReference>
<dbReference type="Pfam" id="PF03799">
    <property type="entry name" value="FtsQ_DivIB_C"/>
    <property type="match status" value="1"/>
</dbReference>
<dbReference type="EMBL" id="BAABIE010000006">
    <property type="protein sequence ID" value="GAA4747009.1"/>
    <property type="molecule type" value="Genomic_DNA"/>
</dbReference>
<comment type="caution">
    <text evidence="10">The sequence shown here is derived from an EMBL/GenBank/DDBJ whole genome shotgun (WGS) entry which is preliminary data.</text>
</comment>
<protein>
    <recommendedName>
        <fullName evidence="9">POTRA domain-containing protein</fullName>
    </recommendedName>
</protein>
<reference evidence="11" key="1">
    <citation type="journal article" date="2019" name="Int. J. Syst. Evol. Microbiol.">
        <title>The Global Catalogue of Microorganisms (GCM) 10K type strain sequencing project: providing services to taxonomists for standard genome sequencing and annotation.</title>
        <authorList>
            <consortium name="The Broad Institute Genomics Platform"/>
            <consortium name="The Broad Institute Genome Sequencing Center for Infectious Disease"/>
            <person name="Wu L."/>
            <person name="Ma J."/>
        </authorList>
    </citation>
    <scope>NUCLEOTIDE SEQUENCE [LARGE SCALE GENOMIC DNA]</scope>
    <source>
        <strain evidence="11">JCM 18077</strain>
    </source>
</reference>
<evidence type="ECO:0000256" key="8">
    <source>
        <dbReference type="SAM" id="Phobius"/>
    </source>
</evidence>
<feature type="domain" description="POTRA" evidence="9">
    <location>
        <begin position="58"/>
        <end position="126"/>
    </location>
</feature>
<keyword evidence="11" id="KW-1185">Reference proteome</keyword>
<dbReference type="PANTHER" id="PTHR37820:SF1">
    <property type="entry name" value="CELL DIVISION PROTEIN FTSQ"/>
    <property type="match status" value="1"/>
</dbReference>
<evidence type="ECO:0000256" key="5">
    <source>
        <dbReference type="ARBA" id="ARBA00022989"/>
    </source>
</evidence>
<evidence type="ECO:0000313" key="10">
    <source>
        <dbReference type="EMBL" id="GAA4747009.1"/>
    </source>
</evidence>
<gene>
    <name evidence="10" type="ORF">GCM10023217_16080</name>
</gene>
<dbReference type="Gene3D" id="3.10.20.310">
    <property type="entry name" value="membrane protein fhac"/>
    <property type="match status" value="1"/>
</dbReference>
<dbReference type="InterPro" id="IPR050487">
    <property type="entry name" value="FtsQ_DivIB"/>
</dbReference>
<keyword evidence="4 8" id="KW-0812">Transmembrane</keyword>
<feature type="transmembrane region" description="Helical" evidence="8">
    <location>
        <begin position="32"/>
        <end position="54"/>
    </location>
</feature>
<dbReference type="Pfam" id="PF08478">
    <property type="entry name" value="POTRA_1"/>
    <property type="match status" value="1"/>
</dbReference>
<keyword evidence="2" id="KW-1003">Cell membrane</keyword>
<dbReference type="InterPro" id="IPR034746">
    <property type="entry name" value="POTRA"/>
</dbReference>
<evidence type="ECO:0000256" key="1">
    <source>
        <dbReference type="ARBA" id="ARBA00004370"/>
    </source>
</evidence>
<evidence type="ECO:0000256" key="3">
    <source>
        <dbReference type="ARBA" id="ARBA00022618"/>
    </source>
</evidence>
<dbReference type="PROSITE" id="PS51779">
    <property type="entry name" value="POTRA"/>
    <property type="match status" value="1"/>
</dbReference>